<evidence type="ECO:0000256" key="1">
    <source>
        <dbReference type="SAM" id="MobiDB-lite"/>
    </source>
</evidence>
<dbReference type="Gene3D" id="3.90.640.70">
    <property type="match status" value="2"/>
</dbReference>
<name>A0A2C6KNZ1_9APIC</name>
<feature type="compositionally biased region" description="Low complexity" evidence="1">
    <location>
        <begin position="355"/>
        <end position="368"/>
    </location>
</feature>
<feature type="region of interest" description="Disordered" evidence="1">
    <location>
        <begin position="447"/>
        <end position="505"/>
    </location>
</feature>
<reference evidence="3 4" key="1">
    <citation type="journal article" date="2017" name="Int. J. Parasitol.">
        <title>The genome of the protozoan parasite Cystoisospora suis and a reverse vaccinology approach to identify vaccine candidates.</title>
        <authorList>
            <person name="Palmieri N."/>
            <person name="Shrestha A."/>
            <person name="Ruttkowski B."/>
            <person name="Beck T."/>
            <person name="Vogl C."/>
            <person name="Tomley F."/>
            <person name="Blake D.P."/>
            <person name="Joachim A."/>
        </authorList>
    </citation>
    <scope>NUCLEOTIDE SEQUENCE [LARGE SCALE GENOMIC DNA]</scope>
    <source>
        <strain evidence="3 4">Wien I</strain>
    </source>
</reference>
<dbReference type="VEuPathDB" id="ToxoDB:CSUI_000435"/>
<dbReference type="GeneID" id="94423880"/>
<accession>A0A2C6KNZ1</accession>
<evidence type="ECO:0000256" key="2">
    <source>
        <dbReference type="SAM" id="SignalP"/>
    </source>
</evidence>
<feature type="chain" id="PRO_5012044652" evidence="2">
    <location>
        <begin position="31"/>
        <end position="599"/>
    </location>
</feature>
<gene>
    <name evidence="3" type="ORF">CSUI_000435</name>
</gene>
<feature type="region of interest" description="Disordered" evidence="1">
    <location>
        <begin position="298"/>
        <end position="375"/>
    </location>
</feature>
<feature type="compositionally biased region" description="Pro residues" evidence="1">
    <location>
        <begin position="465"/>
        <end position="476"/>
    </location>
</feature>
<protein>
    <submittedName>
        <fullName evidence="3">Uncharacterized protein</fullName>
    </submittedName>
</protein>
<feature type="compositionally biased region" description="Polar residues" evidence="1">
    <location>
        <begin position="336"/>
        <end position="348"/>
    </location>
</feature>
<dbReference type="AlphaFoldDB" id="A0A2C6KNZ1"/>
<keyword evidence="2" id="KW-0732">Signal</keyword>
<keyword evidence="4" id="KW-1185">Reference proteome</keyword>
<comment type="caution">
    <text evidence="3">The sequence shown here is derived from an EMBL/GenBank/DDBJ whole genome shotgun (WGS) entry which is preliminary data.</text>
</comment>
<dbReference type="EMBL" id="MIGC01000181">
    <property type="protein sequence ID" value="PHJ25711.1"/>
    <property type="molecule type" value="Genomic_DNA"/>
</dbReference>
<evidence type="ECO:0000313" key="3">
    <source>
        <dbReference type="EMBL" id="PHJ25711.1"/>
    </source>
</evidence>
<sequence length="599" mass="63987">MKSYKLPTTGIVCLATCLMCISAKWQGVDGMRVSHAAPKTGAAEDSVGLPAETSMGEALRRLCPAAFKEKCKQKRSRYCGVEDDDLVVRWGQVAEGSEGLGSHIYMCVEKSTIVMEGGKSTMSAFDDCGNLLRLDGHIGSGTRYVVIDENVIRLEVDTILMKTCPPGQRALDEYCRKSKQGRIARYDTQVSSGRKALTCIYASDMSYDRIGACIDRCLGAVPCRGARAQQLPEGRLSYEDWMTTAELLHVLGKVSYPCKEEGKRKCVALHDTAQCEERTAANRLPEEFRLSDELGISPPVIVDVSGPTEEGAMDDGPALPQADAESGVDETGPYSDRQNSSGTQSVSSGEPAVERSQLSRMMRRSSGSNEFQEQEDQVGFLDDLMADDRTGVGALDELTKDDSEGLGAGDDLTFDDSAGRDTLDDLTFNDSVGVGSLDDLTLDSEGVAPSEEAQGESQEDNATPEPSPPAVPPPTFTPESPITKALEKNSGSAAAAENPTQHGGIAASVGDCQAFRVTPDGSVEFYQPGKPEDKIAIPLREKNPKNVQISVVRGGTGMLVTVRFTGGDGTTHDVGFNLNKDTCKETAQLSLGFANGVTA</sequence>
<proteinExistence type="predicted"/>
<dbReference type="RefSeq" id="XP_067927357.1">
    <property type="nucleotide sequence ID" value="XM_068060669.1"/>
</dbReference>
<dbReference type="Proteomes" id="UP000221165">
    <property type="component" value="Unassembled WGS sequence"/>
</dbReference>
<organism evidence="3 4">
    <name type="scientific">Cystoisospora suis</name>
    <dbReference type="NCBI Taxonomy" id="483139"/>
    <lineage>
        <taxon>Eukaryota</taxon>
        <taxon>Sar</taxon>
        <taxon>Alveolata</taxon>
        <taxon>Apicomplexa</taxon>
        <taxon>Conoidasida</taxon>
        <taxon>Coccidia</taxon>
        <taxon>Eucoccidiorida</taxon>
        <taxon>Eimeriorina</taxon>
        <taxon>Sarcocystidae</taxon>
        <taxon>Cystoisospora</taxon>
    </lineage>
</organism>
<feature type="signal peptide" evidence="2">
    <location>
        <begin position="1"/>
        <end position="30"/>
    </location>
</feature>
<evidence type="ECO:0000313" key="4">
    <source>
        <dbReference type="Proteomes" id="UP000221165"/>
    </source>
</evidence>